<feature type="active site" description="Proton acceptor" evidence="12 13">
    <location>
        <position position="337"/>
    </location>
</feature>
<keyword evidence="9 12" id="KW-0324">Glycolysis</keyword>
<dbReference type="InterPro" id="IPR029017">
    <property type="entry name" value="Enolase-like_N"/>
</dbReference>
<dbReference type="PATRIC" id="fig|520767.4.peg.176"/>
<feature type="active site" description="Proton donor" evidence="12 13">
    <location>
        <position position="205"/>
    </location>
</feature>
<dbReference type="PANTHER" id="PTHR11902">
    <property type="entry name" value="ENOLASE"/>
    <property type="match status" value="1"/>
</dbReference>
<evidence type="ECO:0000259" key="17">
    <source>
        <dbReference type="SMART" id="SM01193"/>
    </source>
</evidence>
<feature type="binding site" evidence="12 15">
    <location>
        <position position="242"/>
    </location>
    <ligand>
        <name>Mg(2+)</name>
        <dbReference type="ChEBI" id="CHEBI:18420"/>
    </ligand>
</feature>
<dbReference type="InterPro" id="IPR020810">
    <property type="entry name" value="Enolase_C"/>
</dbReference>
<feature type="binding site" evidence="14">
    <location>
        <begin position="364"/>
        <end position="367"/>
    </location>
    <ligand>
        <name>substrate</name>
    </ligand>
</feature>
<dbReference type="RefSeq" id="WP_068747362.1">
    <property type="nucleotide sequence ID" value="NZ_LOHZ01000015.1"/>
</dbReference>
<dbReference type="SFLD" id="SFLDF00002">
    <property type="entry name" value="enolase"/>
    <property type="match status" value="1"/>
</dbReference>
<feature type="domain" description="Enolase N-terminal" evidence="17">
    <location>
        <begin position="4"/>
        <end position="134"/>
    </location>
</feature>
<name>A0A162N156_9FIRM</name>
<comment type="subcellular location">
    <subcellularLocation>
        <location evidence="12">Cytoplasm</location>
    </subcellularLocation>
    <subcellularLocation>
        <location evidence="12">Secreted</location>
    </subcellularLocation>
    <subcellularLocation>
        <location evidence="12">Cell surface</location>
    </subcellularLocation>
    <text evidence="12">Fractions of enolase are present in both the cytoplasm and on the cell surface.</text>
</comment>
<dbReference type="SUPFAM" id="SSF54826">
    <property type="entry name" value="Enolase N-terminal domain-like"/>
    <property type="match status" value="1"/>
</dbReference>
<dbReference type="SMART" id="SM01193">
    <property type="entry name" value="Enolase_N"/>
    <property type="match status" value="1"/>
</dbReference>
<evidence type="ECO:0000313" key="19">
    <source>
        <dbReference type="Proteomes" id="UP000075737"/>
    </source>
</evidence>
<comment type="caution">
    <text evidence="18">The sequence shown here is derived from an EMBL/GenBank/DDBJ whole genome shotgun (WGS) entry which is preliminary data.</text>
</comment>
<dbReference type="SFLD" id="SFLDS00001">
    <property type="entry name" value="Enolase"/>
    <property type="match status" value="1"/>
</dbReference>
<feature type="binding site" evidence="12">
    <location>
        <position position="367"/>
    </location>
    <ligand>
        <name>(2R)-2-phosphoglycerate</name>
        <dbReference type="ChEBI" id="CHEBI:58289"/>
    </ligand>
</feature>
<proteinExistence type="inferred from homology"/>
<feature type="binding site" evidence="12">
    <location>
        <position position="366"/>
    </location>
    <ligand>
        <name>(2R)-2-phosphoglycerate</name>
        <dbReference type="ChEBI" id="CHEBI:58289"/>
    </ligand>
</feature>
<feature type="binding site" evidence="14">
    <location>
        <position position="164"/>
    </location>
    <ligand>
        <name>substrate</name>
    </ligand>
</feature>
<dbReference type="Proteomes" id="UP000075737">
    <property type="component" value="Unassembled WGS sequence"/>
</dbReference>
<dbReference type="Gene3D" id="3.20.20.120">
    <property type="entry name" value="Enolase-like C-terminal domain"/>
    <property type="match status" value="1"/>
</dbReference>
<comment type="pathway">
    <text evidence="1 12">Carbohydrate degradation; glycolysis; pyruvate from D-glyceraldehyde 3-phosphate: step 4/5.</text>
</comment>
<comment type="catalytic activity">
    <reaction evidence="11">
        <text>(2R)-2-phosphoglycerate = phosphoenolpyruvate + H2O</text>
        <dbReference type="Rhea" id="RHEA:10164"/>
        <dbReference type="ChEBI" id="CHEBI:15377"/>
        <dbReference type="ChEBI" id="CHEBI:58289"/>
        <dbReference type="ChEBI" id="CHEBI:58702"/>
        <dbReference type="EC" id="4.2.1.11"/>
    </reaction>
    <physiologicalReaction direction="left-to-right" evidence="11">
        <dbReference type="Rhea" id="RHEA:10165"/>
    </physiologicalReaction>
</comment>
<dbReference type="PRINTS" id="PR00148">
    <property type="entry name" value="ENOLASE"/>
</dbReference>
<evidence type="ECO:0000256" key="12">
    <source>
        <dbReference type="HAMAP-Rule" id="MF_00318"/>
    </source>
</evidence>
<dbReference type="EC" id="4.2.1.11" evidence="3 12"/>
<feature type="binding site" evidence="14">
    <location>
        <position position="312"/>
    </location>
    <ligand>
        <name>substrate</name>
    </ligand>
</feature>
<dbReference type="SMART" id="SM01192">
    <property type="entry name" value="Enolase_C"/>
    <property type="match status" value="1"/>
</dbReference>
<evidence type="ECO:0000256" key="3">
    <source>
        <dbReference type="ARBA" id="ARBA00012058"/>
    </source>
</evidence>
<sequence length="427" mass="46221">MSTIVDVYAREILDSRGNPTIEVEVVLEDGSFGRAAIPSGASTGQFEAVELRDKDPKRFQGKGVLKAVENVNSIIAREIIGMDALDQVNIDSLLIDLDGTPNKGKLGANAVLGVSLACAKAAADYLGISFYRYIGGVNAKILPVPMMNILNGGKHADNNVDLQEFMIMPVGAKSFAQALRMGSETFHTLKKVLADKGLNTAVGDEGGFAPNLSSNEEAIKVILEAVEKAGYVPGEDIFIALDPAATEFYKDGKYQLKGEGLEYDSAGMVEYYVRLVEKYPIISIEDGMAEEDWEGWQMLTQALGNKIQLVGDDIFVTNTERLERGIRLGVANSILIKLNQIGTLTETLNAIKMAERAGYTAIISHRSGETEDTTISDLVVAVNAGQIKTGAPSRTDRVAKYNQLLRIEEELGIAAEFPGMKAFYNIK</sequence>
<dbReference type="Pfam" id="PF00113">
    <property type="entry name" value="Enolase_C"/>
    <property type="match status" value="1"/>
</dbReference>
<comment type="similarity">
    <text evidence="2 12">Belongs to the enolase family.</text>
</comment>
<dbReference type="InterPro" id="IPR000941">
    <property type="entry name" value="Enolase"/>
</dbReference>
<protein>
    <recommendedName>
        <fullName evidence="4 12">Enolase</fullName>
        <ecNumber evidence="3 12">4.2.1.11</ecNumber>
    </recommendedName>
    <alternativeName>
        <fullName evidence="12">2-phospho-D-glycerate hydro-lyase</fullName>
    </alternativeName>
    <alternativeName>
        <fullName evidence="12">2-phosphoglycerate dehydratase</fullName>
    </alternativeName>
</protein>
<feature type="binding site" evidence="14">
    <location>
        <position position="155"/>
    </location>
    <ligand>
        <name>substrate</name>
    </ligand>
</feature>
<evidence type="ECO:0000256" key="5">
    <source>
        <dbReference type="ARBA" id="ARBA00022490"/>
    </source>
</evidence>
<evidence type="ECO:0000256" key="15">
    <source>
        <dbReference type="PIRSR" id="PIRSR001400-3"/>
    </source>
</evidence>
<dbReference type="GO" id="GO:0000287">
    <property type="term" value="F:magnesium ion binding"/>
    <property type="evidence" value="ECO:0007669"/>
    <property type="project" value="UniProtKB-UniRule"/>
</dbReference>
<dbReference type="HAMAP" id="MF_00318">
    <property type="entry name" value="Enolase"/>
    <property type="match status" value="1"/>
</dbReference>
<feature type="binding site" evidence="12 15">
    <location>
        <position position="312"/>
    </location>
    <ligand>
        <name>Mg(2+)</name>
        <dbReference type="ChEBI" id="CHEBI:18420"/>
    </ligand>
</feature>
<evidence type="ECO:0000256" key="1">
    <source>
        <dbReference type="ARBA" id="ARBA00005031"/>
    </source>
</evidence>
<dbReference type="FunFam" id="3.20.20.120:FF:000001">
    <property type="entry name" value="Enolase"/>
    <property type="match status" value="1"/>
</dbReference>
<dbReference type="GO" id="GO:0005576">
    <property type="term" value="C:extracellular region"/>
    <property type="evidence" value="ECO:0007669"/>
    <property type="project" value="UniProtKB-SubCell"/>
</dbReference>
<evidence type="ECO:0000256" key="14">
    <source>
        <dbReference type="PIRSR" id="PIRSR001400-2"/>
    </source>
</evidence>
<dbReference type="PIRSF" id="PIRSF001400">
    <property type="entry name" value="Enolase"/>
    <property type="match status" value="1"/>
</dbReference>
<comment type="function">
    <text evidence="12">Catalyzes the reversible conversion of 2-phosphoglycerate (2-PG) into phosphoenolpyruvate (PEP). It is essential for the degradation of carbohydrates via glycolysis.</text>
</comment>
<gene>
    <name evidence="12 18" type="primary">eno</name>
    <name evidence="18" type="ORF">ATZ99_01690</name>
</gene>
<dbReference type="NCBIfam" id="TIGR01060">
    <property type="entry name" value="eno"/>
    <property type="match status" value="1"/>
</dbReference>
<evidence type="ECO:0000256" key="9">
    <source>
        <dbReference type="ARBA" id="ARBA00023152"/>
    </source>
</evidence>
<evidence type="ECO:0000256" key="7">
    <source>
        <dbReference type="ARBA" id="ARBA00022723"/>
    </source>
</evidence>
<organism evidence="18 19">
    <name type="scientific">Thermovenabulum gondwanense</name>
    <dbReference type="NCBI Taxonomy" id="520767"/>
    <lineage>
        <taxon>Bacteria</taxon>
        <taxon>Bacillati</taxon>
        <taxon>Bacillota</taxon>
        <taxon>Clostridia</taxon>
        <taxon>Thermosediminibacterales</taxon>
        <taxon>Thermosediminibacteraceae</taxon>
        <taxon>Thermovenabulum</taxon>
    </lineage>
</organism>
<feature type="binding site" evidence="14">
    <location>
        <position position="285"/>
    </location>
    <ligand>
        <name>substrate</name>
    </ligand>
</feature>
<reference evidence="18 19" key="1">
    <citation type="submission" date="2015-12" db="EMBL/GenBank/DDBJ databases">
        <title>Draft genome of Thermovenabulum gondwanense isolated from a red thermophilic microbial mat colonisisng an outflow channel of a bore well.</title>
        <authorList>
            <person name="Patel B.K."/>
        </authorList>
    </citation>
    <scope>NUCLEOTIDE SEQUENCE [LARGE SCALE GENOMIC DNA]</scope>
    <source>
        <strain evidence="18 19">R270</strain>
    </source>
</reference>
<accession>A0A162N156</accession>
<keyword evidence="6 12" id="KW-0964">Secreted</keyword>
<evidence type="ECO:0000256" key="6">
    <source>
        <dbReference type="ARBA" id="ARBA00022525"/>
    </source>
</evidence>
<dbReference type="SFLD" id="SFLDG00178">
    <property type="entry name" value="enolase"/>
    <property type="match status" value="1"/>
</dbReference>
<feature type="domain" description="Enolase C-terminal TIM barrel" evidence="16">
    <location>
        <begin position="139"/>
        <end position="425"/>
    </location>
</feature>
<comment type="cofactor">
    <cofactor evidence="15">
        <name>Mg(2+)</name>
        <dbReference type="ChEBI" id="CHEBI:18420"/>
    </cofactor>
    <text evidence="15">Mg(2+) is required for catalysis and for stabilizing the dimer.</text>
</comment>
<dbReference type="GO" id="GO:0004634">
    <property type="term" value="F:phosphopyruvate hydratase activity"/>
    <property type="evidence" value="ECO:0007669"/>
    <property type="project" value="UniProtKB-UniRule"/>
</dbReference>
<dbReference type="GO" id="GO:0009986">
    <property type="term" value="C:cell surface"/>
    <property type="evidence" value="ECO:0007669"/>
    <property type="project" value="UniProtKB-SubCell"/>
</dbReference>
<evidence type="ECO:0000256" key="11">
    <source>
        <dbReference type="ARBA" id="ARBA00048951"/>
    </source>
</evidence>
<dbReference type="STRING" id="520767.ATZ99_01690"/>
<dbReference type="PROSITE" id="PS00164">
    <property type="entry name" value="ENOLASE"/>
    <property type="match status" value="1"/>
</dbReference>
<dbReference type="UniPathway" id="UPA00109">
    <property type="reaction ID" value="UER00187"/>
</dbReference>
<evidence type="ECO:0000313" key="18">
    <source>
        <dbReference type="EMBL" id="KYO68660.1"/>
    </source>
</evidence>
<dbReference type="InterPro" id="IPR036849">
    <property type="entry name" value="Enolase-like_C_sf"/>
</dbReference>
<dbReference type="FunFam" id="3.30.390.10:FF:000001">
    <property type="entry name" value="Enolase"/>
    <property type="match status" value="1"/>
</dbReference>
<dbReference type="Pfam" id="PF03952">
    <property type="entry name" value="Enolase_N"/>
    <property type="match status" value="1"/>
</dbReference>
<dbReference type="InterPro" id="IPR020811">
    <property type="entry name" value="Enolase_N"/>
</dbReference>
<dbReference type="GO" id="GO:0006096">
    <property type="term" value="P:glycolytic process"/>
    <property type="evidence" value="ECO:0007669"/>
    <property type="project" value="UniProtKB-UniRule"/>
</dbReference>
<evidence type="ECO:0000259" key="16">
    <source>
        <dbReference type="SMART" id="SM01192"/>
    </source>
</evidence>
<dbReference type="AlphaFoldDB" id="A0A162N156"/>
<comment type="cofactor">
    <cofactor evidence="12">
        <name>Mg(2+)</name>
        <dbReference type="ChEBI" id="CHEBI:18420"/>
    </cofactor>
    <text evidence="12">Binds a second Mg(2+) ion via substrate during catalysis.</text>
</comment>
<feature type="binding site" evidence="14">
    <location>
        <position position="388"/>
    </location>
    <ligand>
        <name>substrate</name>
    </ligand>
</feature>
<feature type="binding site" evidence="12 15">
    <location>
        <position position="285"/>
    </location>
    <ligand>
        <name>Mg(2+)</name>
        <dbReference type="ChEBI" id="CHEBI:18420"/>
    </ligand>
</feature>
<keyword evidence="7 12" id="KW-0479">Metal-binding</keyword>
<dbReference type="PANTHER" id="PTHR11902:SF1">
    <property type="entry name" value="ENOLASE"/>
    <property type="match status" value="1"/>
</dbReference>
<dbReference type="InterPro" id="IPR020809">
    <property type="entry name" value="Enolase_CS"/>
</dbReference>
<keyword evidence="8 12" id="KW-0460">Magnesium</keyword>
<evidence type="ECO:0000256" key="8">
    <source>
        <dbReference type="ARBA" id="ARBA00022842"/>
    </source>
</evidence>
<dbReference type="GO" id="GO:0000015">
    <property type="term" value="C:phosphopyruvate hydratase complex"/>
    <property type="evidence" value="ECO:0007669"/>
    <property type="project" value="InterPro"/>
</dbReference>
<evidence type="ECO:0000256" key="13">
    <source>
        <dbReference type="PIRSR" id="PIRSR001400-1"/>
    </source>
</evidence>
<feature type="binding site" evidence="12">
    <location>
        <position position="163"/>
    </location>
    <ligand>
        <name>(2R)-2-phosphoglycerate</name>
        <dbReference type="ChEBI" id="CHEBI:58289"/>
    </ligand>
</feature>
<evidence type="ECO:0000256" key="4">
    <source>
        <dbReference type="ARBA" id="ARBA00017068"/>
    </source>
</evidence>
<dbReference type="EMBL" id="LOHZ01000015">
    <property type="protein sequence ID" value="KYO68660.1"/>
    <property type="molecule type" value="Genomic_DNA"/>
</dbReference>
<evidence type="ECO:0000256" key="2">
    <source>
        <dbReference type="ARBA" id="ARBA00009604"/>
    </source>
</evidence>
<feature type="binding site" evidence="12">
    <location>
        <position position="337"/>
    </location>
    <ligand>
        <name>(2R)-2-phosphoglycerate</name>
        <dbReference type="ChEBI" id="CHEBI:58289"/>
    </ligand>
</feature>
<dbReference type="CDD" id="cd03313">
    <property type="entry name" value="enolase"/>
    <property type="match status" value="1"/>
</dbReference>
<dbReference type="OrthoDB" id="9804716at2"/>
<dbReference type="SUPFAM" id="SSF51604">
    <property type="entry name" value="Enolase C-terminal domain-like"/>
    <property type="match status" value="1"/>
</dbReference>
<dbReference type="Gene3D" id="3.30.390.10">
    <property type="entry name" value="Enolase-like, N-terminal domain"/>
    <property type="match status" value="1"/>
</dbReference>
<keyword evidence="5 12" id="KW-0963">Cytoplasm</keyword>
<feature type="binding site" evidence="12">
    <location>
        <position position="388"/>
    </location>
    <ligand>
        <name>(2R)-2-phosphoglycerate</name>
        <dbReference type="ChEBI" id="CHEBI:58289"/>
    </ligand>
</feature>
<keyword evidence="19" id="KW-1185">Reference proteome</keyword>
<keyword evidence="10 12" id="KW-0456">Lyase</keyword>
<evidence type="ECO:0000256" key="10">
    <source>
        <dbReference type="ARBA" id="ARBA00023239"/>
    </source>
</evidence>